<protein>
    <recommendedName>
        <fullName evidence="1">Transposase MuDR plant domain-containing protein</fullName>
    </recommendedName>
</protein>
<feature type="domain" description="Transposase MuDR plant" evidence="1">
    <location>
        <begin position="2"/>
        <end position="46"/>
    </location>
</feature>
<gene>
    <name evidence="2" type="ORF">Ahy_B06g080172</name>
</gene>
<keyword evidence="3" id="KW-1185">Reference proteome</keyword>
<dbReference type="AlphaFoldDB" id="A0A444YHA8"/>
<dbReference type="Proteomes" id="UP000289738">
    <property type="component" value="Chromosome B06"/>
</dbReference>
<proteinExistence type="predicted"/>
<dbReference type="PANTHER" id="PTHR31973:SF187">
    <property type="entry name" value="MUTATOR TRANSPOSASE MUDRA PROTEIN"/>
    <property type="match status" value="1"/>
</dbReference>
<sequence length="145" mass="17061">MEQFKQALKDYFVFEDNELQYLKNEPKRLRAKCAEEDCPWLVLYSYNSQSLCYQIKTLYGEHNYGRNLSSNMATRAWVTSKLVKKELKNSMELIKKVNNAAYEYLNKFEAVAWSKAYFSHDPKADNITNNMCEVWNAKLSSTRAN</sequence>
<evidence type="ECO:0000259" key="1">
    <source>
        <dbReference type="Pfam" id="PF03108"/>
    </source>
</evidence>
<accession>A0A444YHA8</accession>
<dbReference type="InterPro" id="IPR004332">
    <property type="entry name" value="Transposase_MuDR"/>
</dbReference>
<name>A0A444YHA8_ARAHY</name>
<evidence type="ECO:0000313" key="2">
    <source>
        <dbReference type="EMBL" id="RYR01306.1"/>
    </source>
</evidence>
<dbReference type="EMBL" id="SDMP01000016">
    <property type="protein sequence ID" value="RYR01306.1"/>
    <property type="molecule type" value="Genomic_DNA"/>
</dbReference>
<reference evidence="2 3" key="1">
    <citation type="submission" date="2019-01" db="EMBL/GenBank/DDBJ databases">
        <title>Sequencing of cultivated peanut Arachis hypogaea provides insights into genome evolution and oil improvement.</title>
        <authorList>
            <person name="Chen X."/>
        </authorList>
    </citation>
    <scope>NUCLEOTIDE SEQUENCE [LARGE SCALE GENOMIC DNA]</scope>
    <source>
        <strain evidence="3">cv. Fuhuasheng</strain>
        <tissue evidence="2">Leaves</tissue>
    </source>
</reference>
<organism evidence="2 3">
    <name type="scientific">Arachis hypogaea</name>
    <name type="common">Peanut</name>
    <dbReference type="NCBI Taxonomy" id="3818"/>
    <lineage>
        <taxon>Eukaryota</taxon>
        <taxon>Viridiplantae</taxon>
        <taxon>Streptophyta</taxon>
        <taxon>Embryophyta</taxon>
        <taxon>Tracheophyta</taxon>
        <taxon>Spermatophyta</taxon>
        <taxon>Magnoliopsida</taxon>
        <taxon>eudicotyledons</taxon>
        <taxon>Gunneridae</taxon>
        <taxon>Pentapetalae</taxon>
        <taxon>rosids</taxon>
        <taxon>fabids</taxon>
        <taxon>Fabales</taxon>
        <taxon>Fabaceae</taxon>
        <taxon>Papilionoideae</taxon>
        <taxon>50 kb inversion clade</taxon>
        <taxon>dalbergioids sensu lato</taxon>
        <taxon>Dalbergieae</taxon>
        <taxon>Pterocarpus clade</taxon>
        <taxon>Arachis</taxon>
    </lineage>
</organism>
<dbReference type="PANTHER" id="PTHR31973">
    <property type="entry name" value="POLYPROTEIN, PUTATIVE-RELATED"/>
    <property type="match status" value="1"/>
</dbReference>
<dbReference type="Pfam" id="PF03108">
    <property type="entry name" value="DBD_Tnp_Mut"/>
    <property type="match status" value="1"/>
</dbReference>
<comment type="caution">
    <text evidence="2">The sequence shown here is derived from an EMBL/GenBank/DDBJ whole genome shotgun (WGS) entry which is preliminary data.</text>
</comment>
<evidence type="ECO:0000313" key="3">
    <source>
        <dbReference type="Proteomes" id="UP000289738"/>
    </source>
</evidence>